<evidence type="ECO:0000256" key="1">
    <source>
        <dbReference type="SAM" id="Phobius"/>
    </source>
</evidence>
<sequence>MTDARFMKKGTGIIEIIIYAAILVVVSVFVINSLLITNTVISKIRLERRISTNADVIMQKLIREIRLAEEINASSTFDVNPSDVSLNTFLSASNTTPVVLDFYTNENNLYVKKGGESAIVLNSNNVLVPSFMLRDINASSSRAIKIELTLQASTTRHSVTANFYGMAILRGSY</sequence>
<dbReference type="Proteomes" id="UP000177982">
    <property type="component" value="Unassembled WGS sequence"/>
</dbReference>
<keyword evidence="1" id="KW-1133">Transmembrane helix</keyword>
<comment type="caution">
    <text evidence="2">The sequence shown here is derived from an EMBL/GenBank/DDBJ whole genome shotgun (WGS) entry which is preliminary data.</text>
</comment>
<evidence type="ECO:0000313" key="3">
    <source>
        <dbReference type="Proteomes" id="UP000177982"/>
    </source>
</evidence>
<gene>
    <name evidence="2" type="ORF">A2934_01110</name>
</gene>
<keyword evidence="1" id="KW-0812">Transmembrane</keyword>
<dbReference type="EMBL" id="MHQO01000024">
    <property type="protein sequence ID" value="OHA06753.1"/>
    <property type="molecule type" value="Genomic_DNA"/>
</dbReference>
<organism evidence="2 3">
    <name type="scientific">Candidatus Sungbacteria bacterium RIFCSPLOWO2_01_FULL_47_10</name>
    <dbReference type="NCBI Taxonomy" id="1802276"/>
    <lineage>
        <taxon>Bacteria</taxon>
        <taxon>Candidatus Sungiibacteriota</taxon>
    </lineage>
</organism>
<protein>
    <submittedName>
        <fullName evidence="2">Uncharacterized protein</fullName>
    </submittedName>
</protein>
<evidence type="ECO:0000313" key="2">
    <source>
        <dbReference type="EMBL" id="OHA06753.1"/>
    </source>
</evidence>
<accession>A0A1G2L536</accession>
<proteinExistence type="predicted"/>
<feature type="transmembrane region" description="Helical" evidence="1">
    <location>
        <begin position="16"/>
        <end position="41"/>
    </location>
</feature>
<dbReference type="AlphaFoldDB" id="A0A1G2L536"/>
<reference evidence="2 3" key="1">
    <citation type="journal article" date="2016" name="Nat. Commun.">
        <title>Thousands of microbial genomes shed light on interconnected biogeochemical processes in an aquifer system.</title>
        <authorList>
            <person name="Anantharaman K."/>
            <person name="Brown C.T."/>
            <person name="Hug L.A."/>
            <person name="Sharon I."/>
            <person name="Castelle C.J."/>
            <person name="Probst A.J."/>
            <person name="Thomas B.C."/>
            <person name="Singh A."/>
            <person name="Wilkins M.J."/>
            <person name="Karaoz U."/>
            <person name="Brodie E.L."/>
            <person name="Williams K.H."/>
            <person name="Hubbard S.S."/>
            <person name="Banfield J.F."/>
        </authorList>
    </citation>
    <scope>NUCLEOTIDE SEQUENCE [LARGE SCALE GENOMIC DNA]</scope>
</reference>
<name>A0A1G2L536_9BACT</name>
<keyword evidence="1" id="KW-0472">Membrane</keyword>